<dbReference type="AlphaFoldDB" id="A0A4Y2IHY9"/>
<reference evidence="1 2" key="1">
    <citation type="journal article" date="2019" name="Sci. Rep.">
        <title>Orb-weaving spider Araneus ventricosus genome elucidates the spidroin gene catalogue.</title>
        <authorList>
            <person name="Kono N."/>
            <person name="Nakamura H."/>
            <person name="Ohtoshi R."/>
            <person name="Moran D.A.P."/>
            <person name="Shinohara A."/>
            <person name="Yoshida Y."/>
            <person name="Fujiwara M."/>
            <person name="Mori M."/>
            <person name="Tomita M."/>
            <person name="Arakawa K."/>
        </authorList>
    </citation>
    <scope>NUCLEOTIDE SEQUENCE [LARGE SCALE GENOMIC DNA]</scope>
</reference>
<keyword evidence="2" id="KW-1185">Reference proteome</keyword>
<evidence type="ECO:0000313" key="2">
    <source>
        <dbReference type="Proteomes" id="UP000499080"/>
    </source>
</evidence>
<dbReference type="EMBL" id="BGPR01002652">
    <property type="protein sequence ID" value="GBM76912.1"/>
    <property type="molecule type" value="Genomic_DNA"/>
</dbReference>
<comment type="caution">
    <text evidence="1">The sequence shown here is derived from an EMBL/GenBank/DDBJ whole genome shotgun (WGS) entry which is preliminary data.</text>
</comment>
<proteinExistence type="predicted"/>
<name>A0A4Y2IHY9_ARAVE</name>
<protein>
    <submittedName>
        <fullName evidence="1">Uncharacterized protein</fullName>
    </submittedName>
</protein>
<gene>
    <name evidence="1" type="ORF">AVEN_239757_1</name>
</gene>
<accession>A0A4Y2IHY9</accession>
<evidence type="ECO:0000313" key="1">
    <source>
        <dbReference type="EMBL" id="GBM76912.1"/>
    </source>
</evidence>
<sequence length="130" mass="15293">MEEVMCSARPTPSQGLYRAYNLPPKKKICPSSWYPPDLQWEQNPKNTIFIKHFANYNYSNSIDHTGRQDIFRTLPLHPQWFLESFSPIPILQVSRIRVSNTFVYLAPRGVERSNSLELLQPRRELDFTPQ</sequence>
<dbReference type="Proteomes" id="UP000499080">
    <property type="component" value="Unassembled WGS sequence"/>
</dbReference>
<organism evidence="1 2">
    <name type="scientific">Araneus ventricosus</name>
    <name type="common">Orbweaver spider</name>
    <name type="synonym">Epeira ventricosa</name>
    <dbReference type="NCBI Taxonomy" id="182803"/>
    <lineage>
        <taxon>Eukaryota</taxon>
        <taxon>Metazoa</taxon>
        <taxon>Ecdysozoa</taxon>
        <taxon>Arthropoda</taxon>
        <taxon>Chelicerata</taxon>
        <taxon>Arachnida</taxon>
        <taxon>Araneae</taxon>
        <taxon>Araneomorphae</taxon>
        <taxon>Entelegynae</taxon>
        <taxon>Araneoidea</taxon>
        <taxon>Araneidae</taxon>
        <taxon>Araneus</taxon>
    </lineage>
</organism>